<dbReference type="Pfam" id="PF00169">
    <property type="entry name" value="PH"/>
    <property type="match status" value="1"/>
</dbReference>
<feature type="region of interest" description="Disordered" evidence="1">
    <location>
        <begin position="147"/>
        <end position="174"/>
    </location>
</feature>
<dbReference type="SMART" id="SM00233">
    <property type="entry name" value="PH"/>
    <property type="match status" value="1"/>
</dbReference>
<keyword evidence="4" id="KW-1185">Reference proteome</keyword>
<dbReference type="Proteomes" id="UP000054408">
    <property type="component" value="Unassembled WGS sequence"/>
</dbReference>
<dbReference type="GeneID" id="25569097"/>
<dbReference type="PANTHER" id="PTHR14336">
    <property type="entry name" value="TANDEM PH DOMAIN CONTAINING PROTEIN"/>
    <property type="match status" value="1"/>
</dbReference>
<dbReference type="Gene3D" id="2.30.29.30">
    <property type="entry name" value="Pleckstrin-homology domain (PH domain)/Phosphotyrosine-binding domain (PTB)"/>
    <property type="match status" value="1"/>
</dbReference>
<dbReference type="PROSITE" id="PS50003">
    <property type="entry name" value="PH_DOMAIN"/>
    <property type="match status" value="1"/>
</dbReference>
<evidence type="ECO:0000313" key="3">
    <source>
        <dbReference type="EMBL" id="KNC55367.1"/>
    </source>
</evidence>
<dbReference type="EMBL" id="GL349500">
    <property type="protein sequence ID" value="KNC55367.1"/>
    <property type="molecule type" value="Genomic_DNA"/>
</dbReference>
<dbReference type="AlphaFoldDB" id="A0A0L0DT09"/>
<dbReference type="InterPro" id="IPR011993">
    <property type="entry name" value="PH-like_dom_sf"/>
</dbReference>
<accession>A0A0L0DT09</accession>
<dbReference type="OrthoDB" id="2157866at2759"/>
<evidence type="ECO:0000259" key="2">
    <source>
        <dbReference type="PROSITE" id="PS50003"/>
    </source>
</evidence>
<dbReference type="SUPFAM" id="SSF50729">
    <property type="entry name" value="PH domain-like"/>
    <property type="match status" value="1"/>
</dbReference>
<dbReference type="InterPro" id="IPR051707">
    <property type="entry name" value="PI-Interact_SigTrans_Reg"/>
</dbReference>
<feature type="domain" description="PH" evidence="2">
    <location>
        <begin position="7"/>
        <end position="111"/>
    </location>
</feature>
<proteinExistence type="predicted"/>
<evidence type="ECO:0000256" key="1">
    <source>
        <dbReference type="SAM" id="MobiDB-lite"/>
    </source>
</evidence>
<name>A0A0L0DT09_THETB</name>
<dbReference type="RefSeq" id="XP_013753001.1">
    <property type="nucleotide sequence ID" value="XM_013897547.1"/>
</dbReference>
<evidence type="ECO:0000313" key="4">
    <source>
        <dbReference type="Proteomes" id="UP000054408"/>
    </source>
</evidence>
<protein>
    <recommendedName>
        <fullName evidence="2">PH domain-containing protein</fullName>
    </recommendedName>
</protein>
<gene>
    <name evidence="3" type="ORF">AMSG_11023</name>
</gene>
<feature type="compositionally biased region" description="Basic and acidic residues" evidence="1">
    <location>
        <begin position="156"/>
        <end position="173"/>
    </location>
</feature>
<organism evidence="3 4">
    <name type="scientific">Thecamonas trahens ATCC 50062</name>
    <dbReference type="NCBI Taxonomy" id="461836"/>
    <lineage>
        <taxon>Eukaryota</taxon>
        <taxon>Apusozoa</taxon>
        <taxon>Apusomonadida</taxon>
        <taxon>Apusomonadidae</taxon>
        <taxon>Thecamonas</taxon>
    </lineage>
</organism>
<sequence length="188" mass="19938">MGMSASALSKFGWVEKRGKVRKAWKRRWCMFRSDGALVYFKTSQDVAAPAWASARGAIGLTGASVSAVEADKDGKHGLAIAVSSSKRIYAIRCSSMPERDSWLAAIQGAIELASGAADGDDADGRDLAPDAESRLYSPVVFDSSGVHHPSLPDEAFDPHGAQKEAAARGRGDDPVLADDTWDAILDMA</sequence>
<reference evidence="3 4" key="1">
    <citation type="submission" date="2010-05" db="EMBL/GenBank/DDBJ databases">
        <title>The Genome Sequence of Thecamonas trahens ATCC 50062.</title>
        <authorList>
            <consortium name="The Broad Institute Genome Sequencing Platform"/>
            <person name="Russ C."/>
            <person name="Cuomo C."/>
            <person name="Shea T."/>
            <person name="Young S.K."/>
            <person name="Zeng Q."/>
            <person name="Koehrsen M."/>
            <person name="Haas B."/>
            <person name="Borodovsky M."/>
            <person name="Guigo R."/>
            <person name="Alvarado L."/>
            <person name="Berlin A."/>
            <person name="Bochicchio J."/>
            <person name="Borenstein D."/>
            <person name="Chapman S."/>
            <person name="Chen Z."/>
            <person name="Freedman E."/>
            <person name="Gellesch M."/>
            <person name="Goldberg J."/>
            <person name="Griggs A."/>
            <person name="Gujja S."/>
            <person name="Heilman E."/>
            <person name="Heiman D."/>
            <person name="Hepburn T."/>
            <person name="Howarth C."/>
            <person name="Jen D."/>
            <person name="Larson L."/>
            <person name="Mehta T."/>
            <person name="Park D."/>
            <person name="Pearson M."/>
            <person name="Roberts A."/>
            <person name="Saif S."/>
            <person name="Shenoy N."/>
            <person name="Sisk P."/>
            <person name="Stolte C."/>
            <person name="Sykes S."/>
            <person name="Thomson T."/>
            <person name="Walk T."/>
            <person name="White J."/>
            <person name="Yandava C."/>
            <person name="Burger G."/>
            <person name="Gray M.W."/>
            <person name="Holland P.W.H."/>
            <person name="King N."/>
            <person name="Lang F.B.F."/>
            <person name="Roger A.J."/>
            <person name="Ruiz-Trillo I."/>
            <person name="Lander E."/>
            <person name="Nusbaum C."/>
        </authorList>
    </citation>
    <scope>NUCLEOTIDE SEQUENCE [LARGE SCALE GENOMIC DNA]</scope>
    <source>
        <strain evidence="3 4">ATCC 50062</strain>
    </source>
</reference>
<dbReference type="InterPro" id="IPR001849">
    <property type="entry name" value="PH_domain"/>
</dbReference>